<dbReference type="FunFam" id="4.10.1240.50:FF:000001">
    <property type="entry name" value="Metastasis-associated 1 family, member 3"/>
    <property type="match status" value="1"/>
</dbReference>
<comment type="similarity">
    <text evidence="8">Belongs to the metastasis-associated protein family.</text>
</comment>
<dbReference type="GO" id="GO:0003713">
    <property type="term" value="F:transcription coactivator activity"/>
    <property type="evidence" value="ECO:0007669"/>
    <property type="project" value="TreeGrafter"/>
</dbReference>
<dbReference type="InterPro" id="IPR035170">
    <property type="entry name" value="MTA1_R1"/>
</dbReference>
<evidence type="ECO:0000256" key="7">
    <source>
        <dbReference type="ARBA" id="ARBA00023242"/>
    </source>
</evidence>
<dbReference type="InterPro" id="IPR017884">
    <property type="entry name" value="SANT_dom"/>
</dbReference>
<dbReference type="InterPro" id="IPR043151">
    <property type="entry name" value="BAH_sf"/>
</dbReference>
<feature type="compositionally biased region" description="Polar residues" evidence="9">
    <location>
        <begin position="791"/>
        <end position="803"/>
    </location>
</feature>
<keyword evidence="7" id="KW-0539">Nucleus</keyword>
<comment type="subcellular location">
    <subcellularLocation>
        <location evidence="1">Nucleus</location>
    </subcellularLocation>
</comment>
<keyword evidence="4" id="KW-0863">Zinc-finger</keyword>
<dbReference type="InterPro" id="IPR000949">
    <property type="entry name" value="ELM2_dom"/>
</dbReference>
<feature type="compositionally biased region" description="Low complexity" evidence="9">
    <location>
        <begin position="758"/>
        <end position="772"/>
    </location>
</feature>
<name>A0A2S2QPK0_9HEMI</name>
<evidence type="ECO:0000256" key="4">
    <source>
        <dbReference type="ARBA" id="ARBA00022771"/>
    </source>
</evidence>
<dbReference type="InterPro" id="IPR001005">
    <property type="entry name" value="SANT/Myb"/>
</dbReference>
<dbReference type="GO" id="GO:0003677">
    <property type="term" value="F:DNA binding"/>
    <property type="evidence" value="ECO:0007669"/>
    <property type="project" value="UniProtKB-KW"/>
</dbReference>
<evidence type="ECO:0000256" key="9">
    <source>
        <dbReference type="SAM" id="MobiDB-lite"/>
    </source>
</evidence>
<dbReference type="CDD" id="cd11661">
    <property type="entry name" value="SANT_MTA3_like"/>
    <property type="match status" value="1"/>
</dbReference>
<dbReference type="PROSITE" id="PS51156">
    <property type="entry name" value="ELM2"/>
    <property type="match status" value="1"/>
</dbReference>
<dbReference type="GO" id="GO:0016581">
    <property type="term" value="C:NuRD complex"/>
    <property type="evidence" value="ECO:0007669"/>
    <property type="project" value="TreeGrafter"/>
</dbReference>
<accession>A0A2S2QPK0</accession>
<sequence length="1073" mass="115811">MCFYRRRDLPAQLVALADKHQQHQQQQQLSLTLSLSPSGSSTIKSGAKQTAAIKATDKDVTVDKKEQDIGASGTPATMKKELRTEEEQTGSKAESSEVTETVKEEHQQQDVEMAEVAETDISASNVVKNDAQGDEDGNDKNDKSPDTGNEDDKTTQVQQQHDWWRGEQLKQRELFLSRQVETLAATHIRGKCTVTLYNETESLDSYLEREDTFFYCLVFDPVQKTLLADKGEIRVGHKYQAEVPPKALYSQGNIVSDLKTKDITTTIKGDIVKEEHNIDGVEDESMITECNRDEDEKEVDSKSSTAIATVTTIGTVTAVESDSDLETLIWTCRPQWNRLTDRQIDQFLVVSRSLGTFARALDCTSSVKQPSLHMSAAAASRDITLFHAMDTLHRHGYDLGTATCSLVPSTGPVLCRDEMEEWSASEANLFEEALEKYGKDFGDIRHDFLPWKTHKNIVEYYYMWKTTDRYVQQKRVKAVEQESKLKQVYIPSYNGTTSSGKHQAITSAVTVKSSQQQLVNGNSGAVELFSPKNGSGSSAVGDGPLLPGMCDLCDVVASQQWYPNTIATPSGAAVSYHQQNGGLSSMVSSTLCHECWTHWKKYGGPRIATSDKKVISAGRGGSISGDEDRPHSNASSSSAAAAMNLNISASGGRSSSHALTVSAPPHHHHHLMHLNSSGSGHHSSYHQPQHHHHQQLHHQQQSATTSPGGGSLLLHQPHINSSGSSTTVHRCTIIGCQAAPFKSKSQLLRHYSTAHGIGINANSSSSPSIINSTGGGSRSSVNSAIDGGSGTLSPQPQQQQTNTGSGLLHHSSGGPLNLNNSSSSIQNSNAVSNSANQIINLVASSSSPQQQPNNLSTSGIAANNIVGAGGAMTATGRPVMKTRTAFYLRCTSLAKASRRRAAQQATAALSQLHQKKSSSNTSSTAMVLSPTASATIQPGCLARPRNVARRPFICVPQAAHTYKNECMLSMQHAPVQELKAYLRAAAIKSHARRPGVTRVANALIAARRGRGGISTATAADLAVPDWLSLPSQQHQHQSSHHHISSSSKHGKHSSRTSSGSRVAFPKPPKAPGK</sequence>
<dbReference type="InterPro" id="IPR040138">
    <property type="entry name" value="MIER/MTA"/>
</dbReference>
<evidence type="ECO:0000256" key="1">
    <source>
        <dbReference type="ARBA" id="ARBA00004123"/>
    </source>
</evidence>
<feature type="region of interest" description="Disordered" evidence="9">
    <location>
        <begin position="905"/>
        <end position="926"/>
    </location>
</feature>
<feature type="compositionally biased region" description="Low complexity" evidence="9">
    <location>
        <begin position="632"/>
        <end position="650"/>
    </location>
</feature>
<feature type="compositionally biased region" description="Basic and acidic residues" evidence="9">
    <location>
        <begin position="100"/>
        <end position="109"/>
    </location>
</feature>
<dbReference type="Gene3D" id="1.10.10.60">
    <property type="entry name" value="Homeodomain-like"/>
    <property type="match status" value="1"/>
</dbReference>
<dbReference type="GO" id="GO:0003714">
    <property type="term" value="F:transcription corepressor activity"/>
    <property type="evidence" value="ECO:0007669"/>
    <property type="project" value="TreeGrafter"/>
</dbReference>
<dbReference type="FunFam" id="1.10.10.60:FF:000012">
    <property type="entry name" value="Metastasis-associated 1 family, member 3"/>
    <property type="match status" value="1"/>
</dbReference>
<dbReference type="OrthoDB" id="2193595at2759"/>
<dbReference type="SUPFAM" id="SSF46689">
    <property type="entry name" value="Homeodomain-like"/>
    <property type="match status" value="1"/>
</dbReference>
<feature type="compositionally biased region" description="Basic and acidic residues" evidence="9">
    <location>
        <begin position="55"/>
        <end position="68"/>
    </location>
</feature>
<evidence type="ECO:0000313" key="13">
    <source>
        <dbReference type="EMBL" id="MBY79644.1"/>
    </source>
</evidence>
<dbReference type="Pfam" id="PF00249">
    <property type="entry name" value="Myb_DNA-binding"/>
    <property type="match status" value="1"/>
</dbReference>
<dbReference type="EMBL" id="GGMS01010441">
    <property type="protein sequence ID" value="MBY79644.1"/>
    <property type="molecule type" value="Transcribed_RNA"/>
</dbReference>
<evidence type="ECO:0000256" key="5">
    <source>
        <dbReference type="ARBA" id="ARBA00022833"/>
    </source>
</evidence>
<keyword evidence="3" id="KW-0479">Metal-binding</keyword>
<evidence type="ECO:0000256" key="3">
    <source>
        <dbReference type="ARBA" id="ARBA00022723"/>
    </source>
</evidence>
<keyword evidence="6" id="KW-0238">DNA-binding</keyword>
<feature type="region of interest" description="Disordered" evidence="9">
    <location>
        <begin position="758"/>
        <end position="829"/>
    </location>
</feature>
<feature type="domain" description="ELM2" evidence="11">
    <location>
        <begin position="231"/>
        <end position="410"/>
    </location>
</feature>
<feature type="compositionally biased region" description="Basic and acidic residues" evidence="9">
    <location>
        <begin position="138"/>
        <end position="154"/>
    </location>
</feature>
<evidence type="ECO:0000256" key="8">
    <source>
        <dbReference type="ARBA" id="ARBA00093454"/>
    </source>
</evidence>
<reference evidence="13" key="1">
    <citation type="submission" date="2018-04" db="EMBL/GenBank/DDBJ databases">
        <title>Transcriptome assembly of Sipha flava.</title>
        <authorList>
            <person name="Scully E.D."/>
            <person name="Geib S.M."/>
            <person name="Palmer N.A."/>
            <person name="Koch K."/>
            <person name="Bradshaw J."/>
            <person name="Heng-Moss T."/>
            <person name="Sarath G."/>
        </authorList>
    </citation>
    <scope>NUCLEOTIDE SEQUENCE</scope>
</reference>
<dbReference type="InterPro" id="IPR009057">
    <property type="entry name" value="Homeodomain-like_sf"/>
</dbReference>
<evidence type="ECO:0000259" key="10">
    <source>
        <dbReference type="PROSITE" id="PS51038"/>
    </source>
</evidence>
<feature type="region of interest" description="Disordered" evidence="9">
    <location>
        <begin position="614"/>
        <end position="726"/>
    </location>
</feature>
<feature type="compositionally biased region" description="Basic residues" evidence="9">
    <location>
        <begin position="1037"/>
        <end position="1054"/>
    </location>
</feature>
<feature type="compositionally biased region" description="Low complexity" evidence="9">
    <location>
        <begin position="804"/>
        <end position="829"/>
    </location>
</feature>
<dbReference type="PROSITE" id="PS51293">
    <property type="entry name" value="SANT"/>
    <property type="match status" value="1"/>
</dbReference>
<feature type="region of interest" description="Disordered" evidence="9">
    <location>
        <begin position="1030"/>
        <end position="1073"/>
    </location>
</feature>
<dbReference type="GO" id="GO:0008270">
    <property type="term" value="F:zinc ion binding"/>
    <property type="evidence" value="ECO:0007669"/>
    <property type="project" value="UniProtKB-KW"/>
</dbReference>
<dbReference type="GO" id="GO:0000122">
    <property type="term" value="P:negative regulation of transcription by RNA polymerase II"/>
    <property type="evidence" value="ECO:0007669"/>
    <property type="project" value="TreeGrafter"/>
</dbReference>
<feature type="compositionally biased region" description="Polar residues" evidence="9">
    <location>
        <begin position="917"/>
        <end position="926"/>
    </location>
</feature>
<keyword evidence="2" id="KW-0597">Phosphoprotein</keyword>
<keyword evidence="5" id="KW-0862">Zinc</keyword>
<dbReference type="AlphaFoldDB" id="A0A2S2QPK0"/>
<protein>
    <submittedName>
        <fullName evidence="13">Metastasis-associated protein MTA3</fullName>
    </submittedName>
</protein>
<dbReference type="InterPro" id="IPR001025">
    <property type="entry name" value="BAH_dom"/>
</dbReference>
<feature type="region of interest" description="Disordered" evidence="9">
    <location>
        <begin position="35"/>
        <end position="163"/>
    </location>
</feature>
<feature type="domain" description="SANT" evidence="12">
    <location>
        <begin position="417"/>
        <end position="469"/>
    </location>
</feature>
<dbReference type="PANTHER" id="PTHR10865">
    <property type="entry name" value="METASTASIS-ASSOCIATED PROTEIN AND MESODERM INDUCTION EARLY RESPONSE PROTEIN"/>
    <property type="match status" value="1"/>
</dbReference>
<dbReference type="SMART" id="SM00717">
    <property type="entry name" value="SANT"/>
    <property type="match status" value="1"/>
</dbReference>
<dbReference type="PANTHER" id="PTHR10865:SF29">
    <property type="entry name" value="METASTASIS ASSOCIATED 1-LIKE, ISOFORM D"/>
    <property type="match status" value="1"/>
</dbReference>
<organism evidence="13">
    <name type="scientific">Sipha flava</name>
    <name type="common">yellow sugarcane aphid</name>
    <dbReference type="NCBI Taxonomy" id="143950"/>
    <lineage>
        <taxon>Eukaryota</taxon>
        <taxon>Metazoa</taxon>
        <taxon>Ecdysozoa</taxon>
        <taxon>Arthropoda</taxon>
        <taxon>Hexapoda</taxon>
        <taxon>Insecta</taxon>
        <taxon>Pterygota</taxon>
        <taxon>Neoptera</taxon>
        <taxon>Paraneoptera</taxon>
        <taxon>Hemiptera</taxon>
        <taxon>Sternorrhyncha</taxon>
        <taxon>Aphidomorpha</taxon>
        <taxon>Aphidoidea</taxon>
        <taxon>Aphididae</taxon>
        <taxon>Sipha</taxon>
    </lineage>
</organism>
<dbReference type="Pfam" id="PF17226">
    <property type="entry name" value="MTA_R1"/>
    <property type="match status" value="2"/>
</dbReference>
<dbReference type="GO" id="GO:0003682">
    <property type="term" value="F:chromatin binding"/>
    <property type="evidence" value="ECO:0007669"/>
    <property type="project" value="InterPro"/>
</dbReference>
<dbReference type="Pfam" id="PF01426">
    <property type="entry name" value="BAH"/>
    <property type="match status" value="1"/>
</dbReference>
<dbReference type="SMART" id="SM01189">
    <property type="entry name" value="ELM2"/>
    <property type="match status" value="1"/>
</dbReference>
<dbReference type="Gene3D" id="4.10.1240.50">
    <property type="match status" value="1"/>
</dbReference>
<evidence type="ECO:0000256" key="6">
    <source>
        <dbReference type="ARBA" id="ARBA00023125"/>
    </source>
</evidence>
<dbReference type="PROSITE" id="PS51038">
    <property type="entry name" value="BAH"/>
    <property type="match status" value="1"/>
</dbReference>
<dbReference type="Gene3D" id="2.30.30.490">
    <property type="match status" value="1"/>
</dbReference>
<feature type="domain" description="BAH" evidence="10">
    <location>
        <begin position="68"/>
        <end position="230"/>
    </location>
</feature>
<evidence type="ECO:0000259" key="11">
    <source>
        <dbReference type="PROSITE" id="PS51156"/>
    </source>
</evidence>
<dbReference type="GO" id="GO:0042826">
    <property type="term" value="F:histone deacetylase binding"/>
    <property type="evidence" value="ECO:0007669"/>
    <property type="project" value="TreeGrafter"/>
</dbReference>
<gene>
    <name evidence="13" type="primary">MTA3</name>
    <name evidence="13" type="ORF">g.153234</name>
</gene>
<feature type="compositionally biased region" description="Low complexity" evidence="9">
    <location>
        <begin position="673"/>
        <end position="687"/>
    </location>
</feature>
<proteinExistence type="inferred from homology"/>
<evidence type="ECO:0000256" key="2">
    <source>
        <dbReference type="ARBA" id="ARBA00022553"/>
    </source>
</evidence>
<evidence type="ECO:0000259" key="12">
    <source>
        <dbReference type="PROSITE" id="PS51293"/>
    </source>
</evidence>